<feature type="domain" description="DNA-directed DNA polymerase X" evidence="4">
    <location>
        <begin position="1"/>
        <end position="414"/>
    </location>
</feature>
<dbReference type="GO" id="GO:0003887">
    <property type="term" value="F:DNA-directed DNA polymerase activity"/>
    <property type="evidence" value="ECO:0007669"/>
    <property type="project" value="InterPro"/>
</dbReference>
<dbReference type="PANTHER" id="PTHR11276:SF28">
    <property type="entry name" value="DNA POLYMERASE LAMBDA"/>
    <property type="match status" value="1"/>
</dbReference>
<proteinExistence type="predicted"/>
<protein>
    <recommendedName>
        <fullName evidence="4">DNA-directed DNA polymerase X domain-containing protein</fullName>
    </recommendedName>
</protein>
<dbReference type="InterPro" id="IPR002054">
    <property type="entry name" value="DNA-dir_DNA_pol_X"/>
</dbReference>
<dbReference type="InterPro" id="IPR027421">
    <property type="entry name" value="DNA_pol_lamdba_lyase_dom_sf"/>
</dbReference>
<dbReference type="Gene3D" id="1.10.150.20">
    <property type="entry name" value="5' to 3' exonuclease, C-terminal subdomain"/>
    <property type="match status" value="1"/>
</dbReference>
<reference evidence="5" key="2">
    <citation type="journal article" date="2020" name="Nat. Commun.">
        <title>Large-scale genome sequencing of mycorrhizal fungi provides insights into the early evolution of symbiotic traits.</title>
        <authorList>
            <person name="Miyauchi S."/>
            <person name="Kiss E."/>
            <person name="Kuo A."/>
            <person name="Drula E."/>
            <person name="Kohler A."/>
            <person name="Sanchez-Garcia M."/>
            <person name="Morin E."/>
            <person name="Andreopoulos B."/>
            <person name="Barry K.W."/>
            <person name="Bonito G."/>
            <person name="Buee M."/>
            <person name="Carver A."/>
            <person name="Chen C."/>
            <person name="Cichocki N."/>
            <person name="Clum A."/>
            <person name="Culley D."/>
            <person name="Crous P.W."/>
            <person name="Fauchery L."/>
            <person name="Girlanda M."/>
            <person name="Hayes R.D."/>
            <person name="Keri Z."/>
            <person name="LaButti K."/>
            <person name="Lipzen A."/>
            <person name="Lombard V."/>
            <person name="Magnuson J."/>
            <person name="Maillard F."/>
            <person name="Murat C."/>
            <person name="Nolan M."/>
            <person name="Ohm R.A."/>
            <person name="Pangilinan J."/>
            <person name="Pereira M.F."/>
            <person name="Perotto S."/>
            <person name="Peter M."/>
            <person name="Pfister S."/>
            <person name="Riley R."/>
            <person name="Sitrit Y."/>
            <person name="Stielow J.B."/>
            <person name="Szollosi G."/>
            <person name="Zifcakova L."/>
            <person name="Stursova M."/>
            <person name="Spatafora J.W."/>
            <person name="Tedersoo L."/>
            <person name="Vaario L.M."/>
            <person name="Yamada A."/>
            <person name="Yan M."/>
            <person name="Wang P."/>
            <person name="Xu J."/>
            <person name="Bruns T."/>
            <person name="Baldrian P."/>
            <person name="Vilgalys R."/>
            <person name="Dunand C."/>
            <person name="Henrissat B."/>
            <person name="Grigoriev I.V."/>
            <person name="Hibbett D."/>
            <person name="Nagy L.G."/>
            <person name="Martin F.M."/>
        </authorList>
    </citation>
    <scope>NUCLEOTIDE SEQUENCE</scope>
    <source>
        <strain evidence="5">Prilba</strain>
    </source>
</reference>
<comment type="caution">
    <text evidence="5">The sequence shown here is derived from an EMBL/GenBank/DDBJ whole genome shotgun (WGS) entry which is preliminary data.</text>
</comment>
<sequence length="460" mass="50727">MKEEDASPSRNGYKVRSFQVAIAAINDHKKPIRSGQEAIKLRGIGLGIANRIDFFLQGKEYVWLDKQARARLLAIETFQKIPWIGERTSTNLVNAGAASVSDLHLPKYASLLTPTQKVGVLYGDHMTRPVFRAEAAEIVAFIRDHISYNFDVHLTGAYRRESPELPGVNILVSHPQHIHVPAPPPPSTAAGVVSGKTPVRTRGRQRVPFLQVISSVAQRRASPLLQDVVRPLQAAGLLASTLTSSPYKWRGIAILPLRASGDADVNTNGTPGGAWEEVGDRIRDIRATRGKYVRLDLSLSPPKSRGAAQILLTGDEEFVRIARLAAARQGMYLNEYGLWRWHSSEEASLEFQSDDNADEAVDADMDVEADADADADAEKMRRRPNGYWELVEGENEDRILDELELGSIAPCKRNFRFLTDKRRASARAGTIDFSSAVDDAAGPTRRQERNGNGAHLDEDG</sequence>
<dbReference type="SUPFAM" id="SSF47802">
    <property type="entry name" value="DNA polymerase beta, N-terminal domain-like"/>
    <property type="match status" value="1"/>
</dbReference>
<dbReference type="Gene3D" id="3.30.210.10">
    <property type="entry name" value="DNA polymerase, thumb domain"/>
    <property type="match status" value="1"/>
</dbReference>
<evidence type="ECO:0000313" key="6">
    <source>
        <dbReference type="Proteomes" id="UP000759537"/>
    </source>
</evidence>
<dbReference type="Gene3D" id="3.30.460.10">
    <property type="entry name" value="Beta Polymerase, domain 2"/>
    <property type="match status" value="1"/>
</dbReference>
<dbReference type="PANTHER" id="PTHR11276">
    <property type="entry name" value="DNA POLYMERASE TYPE-X FAMILY MEMBER"/>
    <property type="match status" value="1"/>
</dbReference>
<dbReference type="SUPFAM" id="SSF81301">
    <property type="entry name" value="Nucleotidyltransferase"/>
    <property type="match status" value="1"/>
</dbReference>
<name>A0A9P5JXI5_9AGAM</name>
<dbReference type="GO" id="GO:0006303">
    <property type="term" value="P:double-strand break repair via nonhomologous end joining"/>
    <property type="evidence" value="ECO:0007669"/>
    <property type="project" value="TreeGrafter"/>
</dbReference>
<evidence type="ECO:0000256" key="3">
    <source>
        <dbReference type="SAM" id="MobiDB-lite"/>
    </source>
</evidence>
<dbReference type="Pfam" id="PF14716">
    <property type="entry name" value="HHH_8"/>
    <property type="match status" value="1"/>
</dbReference>
<keyword evidence="6" id="KW-1185">Reference proteome</keyword>
<keyword evidence="1" id="KW-0808">Transferase</keyword>
<dbReference type="EMBL" id="WHVB01000035">
    <property type="protein sequence ID" value="KAF8467554.1"/>
    <property type="molecule type" value="Genomic_DNA"/>
</dbReference>
<evidence type="ECO:0000256" key="1">
    <source>
        <dbReference type="ARBA" id="ARBA00022679"/>
    </source>
</evidence>
<feature type="region of interest" description="Disordered" evidence="3">
    <location>
        <begin position="437"/>
        <end position="460"/>
    </location>
</feature>
<dbReference type="GO" id="GO:0005634">
    <property type="term" value="C:nucleus"/>
    <property type="evidence" value="ECO:0007669"/>
    <property type="project" value="TreeGrafter"/>
</dbReference>
<dbReference type="GO" id="GO:0003677">
    <property type="term" value="F:DNA binding"/>
    <property type="evidence" value="ECO:0007669"/>
    <property type="project" value="InterPro"/>
</dbReference>
<dbReference type="InterPro" id="IPR029398">
    <property type="entry name" value="PolB_thumb"/>
</dbReference>
<dbReference type="InterPro" id="IPR010996">
    <property type="entry name" value="HHH_MUS81"/>
</dbReference>
<evidence type="ECO:0000313" key="5">
    <source>
        <dbReference type="EMBL" id="KAF8467554.1"/>
    </source>
</evidence>
<organism evidence="5 6">
    <name type="scientific">Russula ochroleuca</name>
    <dbReference type="NCBI Taxonomy" id="152965"/>
    <lineage>
        <taxon>Eukaryota</taxon>
        <taxon>Fungi</taxon>
        <taxon>Dikarya</taxon>
        <taxon>Basidiomycota</taxon>
        <taxon>Agaricomycotina</taxon>
        <taxon>Agaricomycetes</taxon>
        <taxon>Russulales</taxon>
        <taxon>Russulaceae</taxon>
        <taxon>Russula</taxon>
    </lineage>
</organism>
<dbReference type="InterPro" id="IPR022312">
    <property type="entry name" value="DNA_pol_X"/>
</dbReference>
<dbReference type="SMART" id="SM00483">
    <property type="entry name" value="POLXc"/>
    <property type="match status" value="1"/>
</dbReference>
<dbReference type="SUPFAM" id="SSF81585">
    <property type="entry name" value="PsbU/PolX domain-like"/>
    <property type="match status" value="1"/>
</dbReference>
<evidence type="ECO:0000259" key="4">
    <source>
        <dbReference type="SMART" id="SM00483"/>
    </source>
</evidence>
<dbReference type="Proteomes" id="UP000759537">
    <property type="component" value="Unassembled WGS sequence"/>
</dbReference>
<gene>
    <name evidence="5" type="ORF">DFH94DRAFT_638891</name>
</gene>
<dbReference type="InterPro" id="IPR043519">
    <property type="entry name" value="NT_sf"/>
</dbReference>
<dbReference type="Gene3D" id="1.10.150.110">
    <property type="entry name" value="DNA polymerase beta, N-terminal domain-like"/>
    <property type="match status" value="1"/>
</dbReference>
<feature type="compositionally biased region" description="Basic and acidic residues" evidence="3">
    <location>
        <begin position="445"/>
        <end position="460"/>
    </location>
</feature>
<dbReference type="InterPro" id="IPR037160">
    <property type="entry name" value="DNA_Pol_thumb_sf"/>
</dbReference>
<dbReference type="Pfam" id="PF14791">
    <property type="entry name" value="DNA_pol_B_thumb"/>
    <property type="match status" value="1"/>
</dbReference>
<reference evidence="5" key="1">
    <citation type="submission" date="2019-10" db="EMBL/GenBank/DDBJ databases">
        <authorList>
            <consortium name="DOE Joint Genome Institute"/>
            <person name="Kuo A."/>
            <person name="Miyauchi S."/>
            <person name="Kiss E."/>
            <person name="Drula E."/>
            <person name="Kohler A."/>
            <person name="Sanchez-Garcia M."/>
            <person name="Andreopoulos B."/>
            <person name="Barry K.W."/>
            <person name="Bonito G."/>
            <person name="Buee M."/>
            <person name="Carver A."/>
            <person name="Chen C."/>
            <person name="Cichocki N."/>
            <person name="Clum A."/>
            <person name="Culley D."/>
            <person name="Crous P.W."/>
            <person name="Fauchery L."/>
            <person name="Girlanda M."/>
            <person name="Hayes R."/>
            <person name="Keri Z."/>
            <person name="LaButti K."/>
            <person name="Lipzen A."/>
            <person name="Lombard V."/>
            <person name="Magnuson J."/>
            <person name="Maillard F."/>
            <person name="Morin E."/>
            <person name="Murat C."/>
            <person name="Nolan M."/>
            <person name="Ohm R."/>
            <person name="Pangilinan J."/>
            <person name="Pereira M."/>
            <person name="Perotto S."/>
            <person name="Peter M."/>
            <person name="Riley R."/>
            <person name="Sitrit Y."/>
            <person name="Stielow B."/>
            <person name="Szollosi G."/>
            <person name="Zifcakova L."/>
            <person name="Stursova M."/>
            <person name="Spatafora J.W."/>
            <person name="Tedersoo L."/>
            <person name="Vaario L.-M."/>
            <person name="Yamada A."/>
            <person name="Yan M."/>
            <person name="Wang P."/>
            <person name="Xu J."/>
            <person name="Bruns T."/>
            <person name="Baldrian P."/>
            <person name="Vilgalys R."/>
            <person name="Henrissat B."/>
            <person name="Grigoriev I.V."/>
            <person name="Hibbett D."/>
            <person name="Nagy L.G."/>
            <person name="Martin F.M."/>
        </authorList>
    </citation>
    <scope>NUCLEOTIDE SEQUENCE</scope>
    <source>
        <strain evidence="5">Prilba</strain>
    </source>
</reference>
<dbReference type="AlphaFoldDB" id="A0A9P5JXI5"/>
<dbReference type="OrthoDB" id="205514at2759"/>
<accession>A0A9P5JXI5</accession>
<keyword evidence="2" id="KW-0548">Nucleotidyltransferase</keyword>
<evidence type="ECO:0000256" key="2">
    <source>
        <dbReference type="ARBA" id="ARBA00022695"/>
    </source>
</evidence>